<accession>A0A1T0CSF8</accession>
<sequence>MQQRFLALAQSLSQAPKQLCGLWLVHSDEPLVLQWLIDACRPSWQAHSQFIKRIELNSPKQWQEAINELSALSLFAESSAIIVTGKHKPDNDAMDALSRFADDVKAGNSSNHLIWLLPKQDKKSQATKAFRLFDTHGTIIDGNVYNEKQRQELLHYWATRLNMTLDTDAWRILMSHTEHDLLTAYQTLWRLSFNHTAPTQSTPTNIDGDTLMTLLTEGGSFSVFDLSDALIAQNAIQSLKILHHLKQTDTAPSIILWAINKDLQAIAGLQAGKDAQSLGIWRNKENSYYRLSNRLSPQSINHAISDVYEIDKSIKGLSDADVWRQLERLILGICGVDVLQVSV</sequence>
<dbReference type="EMBL" id="MUYV01000005">
    <property type="protein sequence ID" value="OOS25247.1"/>
    <property type="molecule type" value="Genomic_DNA"/>
</dbReference>
<dbReference type="STRING" id="573983.B0681_04255"/>
<dbReference type="Gene3D" id="1.10.8.60">
    <property type="match status" value="1"/>
</dbReference>
<dbReference type="GO" id="GO:0009360">
    <property type="term" value="C:DNA polymerase III complex"/>
    <property type="evidence" value="ECO:0007669"/>
    <property type="project" value="UniProtKB-UniRule"/>
</dbReference>
<gene>
    <name evidence="8" type="ORF">B0681_04255</name>
</gene>
<dbReference type="GO" id="GO:0006261">
    <property type="term" value="P:DNA-templated DNA replication"/>
    <property type="evidence" value="ECO:0007669"/>
    <property type="project" value="TreeGrafter"/>
</dbReference>
<evidence type="ECO:0000256" key="4">
    <source>
        <dbReference type="ARBA" id="ARBA00022932"/>
    </source>
</evidence>
<dbReference type="GO" id="GO:0003887">
    <property type="term" value="F:DNA-directed DNA polymerase activity"/>
    <property type="evidence" value="ECO:0007669"/>
    <property type="project" value="UniProtKB-UniRule"/>
</dbReference>
<dbReference type="NCBIfam" id="TIGR01128">
    <property type="entry name" value="holA"/>
    <property type="match status" value="1"/>
</dbReference>
<keyword evidence="9" id="KW-1185">Reference proteome</keyword>
<evidence type="ECO:0000313" key="8">
    <source>
        <dbReference type="EMBL" id="OOS25247.1"/>
    </source>
</evidence>
<proteinExistence type="inferred from homology"/>
<evidence type="ECO:0000256" key="6">
    <source>
        <dbReference type="ARBA" id="ARBA00049244"/>
    </source>
</evidence>
<evidence type="ECO:0000256" key="7">
    <source>
        <dbReference type="NCBIfam" id="TIGR01128"/>
    </source>
</evidence>
<keyword evidence="2" id="KW-0548">Nucleotidyltransferase</keyword>
<keyword evidence="4" id="KW-0239">DNA-directed DNA polymerase</keyword>
<dbReference type="Gene3D" id="1.20.272.10">
    <property type="match status" value="1"/>
</dbReference>
<evidence type="ECO:0000256" key="1">
    <source>
        <dbReference type="ARBA" id="ARBA00022679"/>
    </source>
</evidence>
<name>A0A1T0CSF8_9GAMM</name>
<organism evidence="8 9">
    <name type="scientific">Moraxella porci DSM 25326</name>
    <dbReference type="NCBI Taxonomy" id="573983"/>
    <lineage>
        <taxon>Bacteria</taxon>
        <taxon>Pseudomonadati</taxon>
        <taxon>Pseudomonadota</taxon>
        <taxon>Gammaproteobacteria</taxon>
        <taxon>Moraxellales</taxon>
        <taxon>Moraxellaceae</taxon>
        <taxon>Moraxella</taxon>
    </lineage>
</organism>
<dbReference type="Gene3D" id="3.40.50.300">
    <property type="entry name" value="P-loop containing nucleotide triphosphate hydrolases"/>
    <property type="match status" value="1"/>
</dbReference>
<evidence type="ECO:0000256" key="3">
    <source>
        <dbReference type="ARBA" id="ARBA00022705"/>
    </source>
</evidence>
<dbReference type="InterPro" id="IPR008921">
    <property type="entry name" value="DNA_pol3_clamp-load_cplx_C"/>
</dbReference>
<dbReference type="SUPFAM" id="SSF48019">
    <property type="entry name" value="post-AAA+ oligomerization domain-like"/>
    <property type="match status" value="1"/>
</dbReference>
<dbReference type="InterPro" id="IPR005790">
    <property type="entry name" value="DNA_polIII_delta"/>
</dbReference>
<reference evidence="8 9" key="1">
    <citation type="submission" date="2017-02" db="EMBL/GenBank/DDBJ databases">
        <title>Draft genome sequence of Moraxella porci CCUG 54912T type strain.</title>
        <authorList>
            <person name="Salva-Serra F."/>
            <person name="Engstrom-Jakobsson H."/>
            <person name="Thorell K."/>
            <person name="Jaen-Luchoro D."/>
            <person name="Gonzales-Siles L."/>
            <person name="Karlsson R."/>
            <person name="Yazdan S."/>
            <person name="Boulund F."/>
            <person name="Johnning A."/>
            <person name="Engstrand L."/>
            <person name="Kristiansson E."/>
            <person name="Moore E."/>
        </authorList>
    </citation>
    <scope>NUCLEOTIDE SEQUENCE [LARGE SCALE GENOMIC DNA]</scope>
    <source>
        <strain evidence="8 9">CCUG 54912</strain>
    </source>
</reference>
<comment type="caution">
    <text evidence="8">The sequence shown here is derived from an EMBL/GenBank/DDBJ whole genome shotgun (WGS) entry which is preliminary data.</text>
</comment>
<evidence type="ECO:0000256" key="2">
    <source>
        <dbReference type="ARBA" id="ARBA00022695"/>
    </source>
</evidence>
<keyword evidence="1" id="KW-0808">Transferase</keyword>
<dbReference type="EC" id="2.7.7.7" evidence="7"/>
<dbReference type="InterPro" id="IPR027417">
    <property type="entry name" value="P-loop_NTPase"/>
</dbReference>
<comment type="similarity">
    <text evidence="5">Belongs to the DNA polymerase HolA subunit family.</text>
</comment>
<evidence type="ECO:0000313" key="9">
    <source>
        <dbReference type="Proteomes" id="UP000190683"/>
    </source>
</evidence>
<dbReference type="AlphaFoldDB" id="A0A1T0CSF8"/>
<dbReference type="Proteomes" id="UP000190683">
    <property type="component" value="Unassembled WGS sequence"/>
</dbReference>
<evidence type="ECO:0000256" key="5">
    <source>
        <dbReference type="ARBA" id="ARBA00034754"/>
    </source>
</evidence>
<dbReference type="RefSeq" id="WP_078317516.1">
    <property type="nucleotide sequence ID" value="NZ_MUYV01000005.1"/>
</dbReference>
<dbReference type="SUPFAM" id="SSF52540">
    <property type="entry name" value="P-loop containing nucleoside triphosphate hydrolases"/>
    <property type="match status" value="1"/>
</dbReference>
<comment type="catalytic activity">
    <reaction evidence="6">
        <text>DNA(n) + a 2'-deoxyribonucleoside 5'-triphosphate = DNA(n+1) + diphosphate</text>
        <dbReference type="Rhea" id="RHEA:22508"/>
        <dbReference type="Rhea" id="RHEA-COMP:17339"/>
        <dbReference type="Rhea" id="RHEA-COMP:17340"/>
        <dbReference type="ChEBI" id="CHEBI:33019"/>
        <dbReference type="ChEBI" id="CHEBI:61560"/>
        <dbReference type="ChEBI" id="CHEBI:173112"/>
        <dbReference type="EC" id="2.7.7.7"/>
    </reaction>
</comment>
<dbReference type="PANTHER" id="PTHR34388:SF1">
    <property type="entry name" value="DNA POLYMERASE III SUBUNIT DELTA"/>
    <property type="match status" value="1"/>
</dbReference>
<keyword evidence="3" id="KW-0235">DNA replication</keyword>
<dbReference type="GO" id="GO:0003677">
    <property type="term" value="F:DNA binding"/>
    <property type="evidence" value="ECO:0007669"/>
    <property type="project" value="InterPro"/>
</dbReference>
<protein>
    <recommendedName>
        <fullName evidence="7">DNA polymerase III subunit delta</fullName>
        <ecNumber evidence="7">2.7.7.7</ecNumber>
    </recommendedName>
</protein>
<dbReference type="PANTHER" id="PTHR34388">
    <property type="entry name" value="DNA POLYMERASE III SUBUNIT DELTA"/>
    <property type="match status" value="1"/>
</dbReference>